<dbReference type="Pfam" id="PF22936">
    <property type="entry name" value="Pol_BBD"/>
    <property type="match status" value="1"/>
</dbReference>
<accession>A0ABQ5HE88</accession>
<keyword evidence="3" id="KW-1185">Reference proteome</keyword>
<sequence length="211" mass="23588">MVPKAVLIKSGLVSLTTAQPKTTVNSARPMTNIFNRAHSTVRRPINNKTTTKNSNFNQRVNTVKDKNVYTARPKVVVNTARPKAVLNAVKGNKVNVVKASAYWVWKPKTKNINHVSKHNNASITLKKFDYEDLQDKGVIDSGCSRYMTGNMSYLTEFKEIDGGYVAFRGNPKGGKITGNGTIKTSNLDFEDVHFVRELKFKLFSVSQMCDK</sequence>
<gene>
    <name evidence="2" type="ORF">Tco_1067254</name>
</gene>
<proteinExistence type="predicted"/>
<dbReference type="EMBL" id="BQNB010019459">
    <property type="protein sequence ID" value="GJT85537.1"/>
    <property type="molecule type" value="Genomic_DNA"/>
</dbReference>
<comment type="caution">
    <text evidence="2">The sequence shown here is derived from an EMBL/GenBank/DDBJ whole genome shotgun (WGS) entry which is preliminary data.</text>
</comment>
<dbReference type="Proteomes" id="UP001151760">
    <property type="component" value="Unassembled WGS sequence"/>
</dbReference>
<evidence type="ECO:0000313" key="2">
    <source>
        <dbReference type="EMBL" id="GJT85537.1"/>
    </source>
</evidence>
<evidence type="ECO:0000313" key="3">
    <source>
        <dbReference type="Proteomes" id="UP001151760"/>
    </source>
</evidence>
<feature type="domain" description="Retrovirus-related Pol polyprotein from transposon TNT 1-94-like beta-barrel" evidence="1">
    <location>
        <begin position="138"/>
        <end position="211"/>
    </location>
</feature>
<dbReference type="InterPro" id="IPR054722">
    <property type="entry name" value="PolX-like_BBD"/>
</dbReference>
<reference evidence="2" key="2">
    <citation type="submission" date="2022-01" db="EMBL/GenBank/DDBJ databases">
        <authorList>
            <person name="Yamashiro T."/>
            <person name="Shiraishi A."/>
            <person name="Satake H."/>
            <person name="Nakayama K."/>
        </authorList>
    </citation>
    <scope>NUCLEOTIDE SEQUENCE</scope>
</reference>
<protein>
    <recommendedName>
        <fullName evidence="1">Retrovirus-related Pol polyprotein from transposon TNT 1-94-like beta-barrel domain-containing protein</fullName>
    </recommendedName>
</protein>
<reference evidence="2" key="1">
    <citation type="journal article" date="2022" name="Int. J. Mol. Sci.">
        <title>Draft Genome of Tanacetum Coccineum: Genomic Comparison of Closely Related Tanacetum-Family Plants.</title>
        <authorList>
            <person name="Yamashiro T."/>
            <person name="Shiraishi A."/>
            <person name="Nakayama K."/>
            <person name="Satake H."/>
        </authorList>
    </citation>
    <scope>NUCLEOTIDE SEQUENCE</scope>
</reference>
<evidence type="ECO:0000259" key="1">
    <source>
        <dbReference type="Pfam" id="PF22936"/>
    </source>
</evidence>
<name>A0ABQ5HE88_9ASTR</name>
<organism evidence="2 3">
    <name type="scientific">Tanacetum coccineum</name>
    <dbReference type="NCBI Taxonomy" id="301880"/>
    <lineage>
        <taxon>Eukaryota</taxon>
        <taxon>Viridiplantae</taxon>
        <taxon>Streptophyta</taxon>
        <taxon>Embryophyta</taxon>
        <taxon>Tracheophyta</taxon>
        <taxon>Spermatophyta</taxon>
        <taxon>Magnoliopsida</taxon>
        <taxon>eudicotyledons</taxon>
        <taxon>Gunneridae</taxon>
        <taxon>Pentapetalae</taxon>
        <taxon>asterids</taxon>
        <taxon>campanulids</taxon>
        <taxon>Asterales</taxon>
        <taxon>Asteraceae</taxon>
        <taxon>Asteroideae</taxon>
        <taxon>Anthemideae</taxon>
        <taxon>Anthemidinae</taxon>
        <taxon>Tanacetum</taxon>
    </lineage>
</organism>